<comment type="caution">
    <text evidence="2">The sequence shown here is derived from an EMBL/GenBank/DDBJ whole genome shotgun (WGS) entry which is preliminary data.</text>
</comment>
<feature type="region of interest" description="Disordered" evidence="1">
    <location>
        <begin position="131"/>
        <end position="152"/>
    </location>
</feature>
<dbReference type="Proteomes" id="UP000765509">
    <property type="component" value="Unassembled WGS sequence"/>
</dbReference>
<sequence length="224" mass="25265">MECAGCGEESSTERKTMNVNAHSNDEYNSQLGIYIIKTLPYRSNSATPFFQRLDSKINEVDAMMGCKANQQVCRRPKEPIFPDFEKNPKNTPIDFYKPKWFNERTHSEKLIAAELSGVAFVPYWEPISKDYEINPGTPESSEEGSVGSSIGDESIDLDAARGECNVDKNFLEEASLENGESKPELMEEENETPYQKNEDVVMVDAWDTRSSRGGGPRNGWYHNA</sequence>
<dbReference type="EMBL" id="AVOT02018724">
    <property type="protein sequence ID" value="MBW0505835.1"/>
    <property type="molecule type" value="Genomic_DNA"/>
</dbReference>
<accession>A0A9Q3DRM0</accession>
<proteinExistence type="predicted"/>
<evidence type="ECO:0000313" key="2">
    <source>
        <dbReference type="EMBL" id="MBW0505835.1"/>
    </source>
</evidence>
<feature type="region of interest" description="Disordered" evidence="1">
    <location>
        <begin position="168"/>
        <end position="201"/>
    </location>
</feature>
<organism evidence="2 3">
    <name type="scientific">Austropuccinia psidii MF-1</name>
    <dbReference type="NCBI Taxonomy" id="1389203"/>
    <lineage>
        <taxon>Eukaryota</taxon>
        <taxon>Fungi</taxon>
        <taxon>Dikarya</taxon>
        <taxon>Basidiomycota</taxon>
        <taxon>Pucciniomycotina</taxon>
        <taxon>Pucciniomycetes</taxon>
        <taxon>Pucciniales</taxon>
        <taxon>Sphaerophragmiaceae</taxon>
        <taxon>Austropuccinia</taxon>
    </lineage>
</organism>
<evidence type="ECO:0000256" key="1">
    <source>
        <dbReference type="SAM" id="MobiDB-lite"/>
    </source>
</evidence>
<reference evidence="2" key="1">
    <citation type="submission" date="2021-03" db="EMBL/GenBank/DDBJ databases">
        <title>Draft genome sequence of rust myrtle Austropuccinia psidii MF-1, a brazilian biotype.</title>
        <authorList>
            <person name="Quecine M.C."/>
            <person name="Pachon D.M.R."/>
            <person name="Bonatelli M.L."/>
            <person name="Correr F.H."/>
            <person name="Franceschini L.M."/>
            <person name="Leite T.F."/>
            <person name="Margarido G.R.A."/>
            <person name="Almeida C.A."/>
            <person name="Ferrarezi J.A."/>
            <person name="Labate C.A."/>
        </authorList>
    </citation>
    <scope>NUCLEOTIDE SEQUENCE</scope>
    <source>
        <strain evidence="2">MF-1</strain>
    </source>
</reference>
<feature type="compositionally biased region" description="Low complexity" evidence="1">
    <location>
        <begin position="143"/>
        <end position="152"/>
    </location>
</feature>
<protein>
    <submittedName>
        <fullName evidence="2">Uncharacterized protein</fullName>
    </submittedName>
</protein>
<evidence type="ECO:0000313" key="3">
    <source>
        <dbReference type="Proteomes" id="UP000765509"/>
    </source>
</evidence>
<name>A0A9Q3DRM0_9BASI</name>
<dbReference type="AlphaFoldDB" id="A0A9Q3DRM0"/>
<gene>
    <name evidence="2" type="ORF">O181_045550</name>
</gene>
<keyword evidence="3" id="KW-1185">Reference proteome</keyword>